<evidence type="ECO:0000259" key="4">
    <source>
        <dbReference type="Pfam" id="PF01420"/>
    </source>
</evidence>
<dbReference type="InterPro" id="IPR000055">
    <property type="entry name" value="Restrct_endonuc_typeI_TRD"/>
</dbReference>
<dbReference type="InterPro" id="IPR044946">
    <property type="entry name" value="Restrct_endonuc_typeI_TRD_sf"/>
</dbReference>
<dbReference type="GO" id="GO:0009307">
    <property type="term" value="P:DNA restriction-modification system"/>
    <property type="evidence" value="ECO:0007669"/>
    <property type="project" value="UniProtKB-KW"/>
</dbReference>
<evidence type="ECO:0000256" key="3">
    <source>
        <dbReference type="ARBA" id="ARBA00023125"/>
    </source>
</evidence>
<name>A0A1H9LHL5_9RHOB</name>
<dbReference type="PANTHER" id="PTHR30408:SF12">
    <property type="entry name" value="TYPE I RESTRICTION ENZYME MJAVIII SPECIFICITY SUBUNIT"/>
    <property type="match status" value="1"/>
</dbReference>
<feature type="domain" description="Type I restriction modification DNA specificity" evidence="4">
    <location>
        <begin position="58"/>
        <end position="228"/>
    </location>
</feature>
<dbReference type="RefSeq" id="WP_090271460.1">
    <property type="nucleotide sequence ID" value="NZ_FOEP01000031.1"/>
</dbReference>
<keyword evidence="6" id="KW-1185">Reference proteome</keyword>
<proteinExistence type="inferred from homology"/>
<dbReference type="SUPFAM" id="SSF116734">
    <property type="entry name" value="DNA methylase specificity domain"/>
    <property type="match status" value="2"/>
</dbReference>
<dbReference type="GO" id="GO:0003677">
    <property type="term" value="F:DNA binding"/>
    <property type="evidence" value="ECO:0007669"/>
    <property type="project" value="UniProtKB-KW"/>
</dbReference>
<comment type="similarity">
    <text evidence="1">Belongs to the type-I restriction system S methylase family.</text>
</comment>
<evidence type="ECO:0000256" key="2">
    <source>
        <dbReference type="ARBA" id="ARBA00022747"/>
    </source>
</evidence>
<dbReference type="AlphaFoldDB" id="A0A1H9LHL5"/>
<evidence type="ECO:0000313" key="5">
    <source>
        <dbReference type="EMBL" id="SER10916.1"/>
    </source>
</evidence>
<organism evidence="5 6">
    <name type="scientific">Thalassovita taeanensis</name>
    <dbReference type="NCBI Taxonomy" id="657014"/>
    <lineage>
        <taxon>Bacteria</taxon>
        <taxon>Pseudomonadati</taxon>
        <taxon>Pseudomonadota</taxon>
        <taxon>Alphaproteobacteria</taxon>
        <taxon>Rhodobacterales</taxon>
        <taxon>Roseobacteraceae</taxon>
        <taxon>Thalassovita</taxon>
    </lineage>
</organism>
<dbReference type="PANTHER" id="PTHR30408">
    <property type="entry name" value="TYPE-1 RESTRICTION ENZYME ECOKI SPECIFICITY PROTEIN"/>
    <property type="match status" value="1"/>
</dbReference>
<dbReference type="Proteomes" id="UP000198634">
    <property type="component" value="Unassembled WGS sequence"/>
</dbReference>
<dbReference type="Gene3D" id="3.90.220.20">
    <property type="entry name" value="DNA methylase specificity domains"/>
    <property type="match status" value="1"/>
</dbReference>
<gene>
    <name evidence="5" type="ORF">SAMN04488092_1311</name>
</gene>
<dbReference type="Pfam" id="PF01420">
    <property type="entry name" value="Methylase_S"/>
    <property type="match status" value="1"/>
</dbReference>
<dbReference type="OrthoDB" id="512700at2"/>
<dbReference type="EMBL" id="FOEP01000031">
    <property type="protein sequence ID" value="SER10916.1"/>
    <property type="molecule type" value="Genomic_DNA"/>
</dbReference>
<sequence>MREQEQIAECLASIDVLIDAESEKLNALKDHKQGLMLELFPIKLETLPKRRFPELQDPEGWVEKPLGEVADYENGKAFEKDIEEEGDFIVVNARFISTDGKVRKYSNKRYCVASRDDVLMVLSDLPKGRALAKCFLVDKDEKYAVNQRVCRLTAHAIDSTFLYYALDRHPFLLAFNDGLNQTHLSKGSVLECPIAFPLDEKEQAKIVSVLMSVDEQIRSQTLKLEQLKVHKRGLMQQLFPVLEEVQV</sequence>
<reference evidence="5 6" key="1">
    <citation type="submission" date="2016-10" db="EMBL/GenBank/DDBJ databases">
        <authorList>
            <person name="de Groot N.N."/>
        </authorList>
    </citation>
    <scope>NUCLEOTIDE SEQUENCE [LARGE SCALE GENOMIC DNA]</scope>
    <source>
        <strain evidence="5 6">DSM 22007</strain>
    </source>
</reference>
<evidence type="ECO:0000256" key="1">
    <source>
        <dbReference type="ARBA" id="ARBA00010923"/>
    </source>
</evidence>
<accession>A0A1H9LHL5</accession>
<dbReference type="InterPro" id="IPR052021">
    <property type="entry name" value="Type-I_RS_S_subunit"/>
</dbReference>
<protein>
    <submittedName>
        <fullName evidence="5">Type I restriction modification DNA specificity domain-containing protein</fullName>
    </submittedName>
</protein>
<keyword evidence="2" id="KW-0680">Restriction system</keyword>
<dbReference type="STRING" id="657014.SAMN04488092_1311"/>
<dbReference type="Gene3D" id="1.10.287.1120">
    <property type="entry name" value="Bipartite methylase S protein"/>
    <property type="match status" value="1"/>
</dbReference>
<keyword evidence="3" id="KW-0238">DNA-binding</keyword>
<evidence type="ECO:0000313" key="6">
    <source>
        <dbReference type="Proteomes" id="UP000198634"/>
    </source>
</evidence>